<dbReference type="InterPro" id="IPR003698">
    <property type="entry name" value="Lipoyl_synth"/>
</dbReference>
<organism evidence="13">
    <name type="scientific">hydrothermal vent metagenome</name>
    <dbReference type="NCBI Taxonomy" id="652676"/>
    <lineage>
        <taxon>unclassified sequences</taxon>
        <taxon>metagenomes</taxon>
        <taxon>ecological metagenomes</taxon>
    </lineage>
</organism>
<dbReference type="InterPro" id="IPR004143">
    <property type="entry name" value="BPL_LPL_catalytic"/>
</dbReference>
<reference evidence="13" key="1">
    <citation type="submission" date="2018-06" db="EMBL/GenBank/DDBJ databases">
        <authorList>
            <person name="Zhirakovskaya E."/>
        </authorList>
    </citation>
    <scope>NUCLEOTIDE SEQUENCE</scope>
</reference>
<dbReference type="Gene3D" id="3.30.930.10">
    <property type="entry name" value="Bira Bifunctional Protein, Domain 2"/>
    <property type="match status" value="1"/>
</dbReference>
<keyword evidence="4" id="KW-0963">Cytoplasm</keyword>
<feature type="domain" description="Radical SAM core" evidence="12">
    <location>
        <begin position="190"/>
        <end position="406"/>
    </location>
</feature>
<name>A0A3B0SJ30_9ZZZZ</name>
<evidence type="ECO:0000256" key="5">
    <source>
        <dbReference type="ARBA" id="ARBA00022679"/>
    </source>
</evidence>
<dbReference type="SFLD" id="SFLDF00271">
    <property type="entry name" value="lipoyl_synthase"/>
    <property type="match status" value="1"/>
</dbReference>
<dbReference type="PROSITE" id="PS51918">
    <property type="entry name" value="RADICAL_SAM"/>
    <property type="match status" value="1"/>
</dbReference>
<dbReference type="NCBIfam" id="NF004019">
    <property type="entry name" value="PRK05481.1"/>
    <property type="match status" value="1"/>
</dbReference>
<evidence type="ECO:0000256" key="2">
    <source>
        <dbReference type="ARBA" id="ARBA00012237"/>
    </source>
</evidence>
<keyword evidence="7" id="KW-0479">Metal-binding</keyword>
<dbReference type="GO" id="GO:0016992">
    <property type="term" value="F:lipoate synthase activity"/>
    <property type="evidence" value="ECO:0007669"/>
    <property type="project" value="UniProtKB-EC"/>
</dbReference>
<dbReference type="SUPFAM" id="SSF102114">
    <property type="entry name" value="Radical SAM enzymes"/>
    <property type="match status" value="1"/>
</dbReference>
<dbReference type="Pfam" id="PF04055">
    <property type="entry name" value="Radical_SAM"/>
    <property type="match status" value="1"/>
</dbReference>
<dbReference type="SFLD" id="SFLDS00029">
    <property type="entry name" value="Radical_SAM"/>
    <property type="match status" value="1"/>
</dbReference>
<protein>
    <recommendedName>
        <fullName evidence="2">lipoyl synthase</fullName>
        <ecNumber evidence="2">2.8.1.8</ecNumber>
    </recommendedName>
</protein>
<dbReference type="NCBIfam" id="TIGR00510">
    <property type="entry name" value="lipA"/>
    <property type="match status" value="1"/>
</dbReference>
<evidence type="ECO:0000256" key="9">
    <source>
        <dbReference type="ARBA" id="ARBA00023014"/>
    </source>
</evidence>
<dbReference type="SFLD" id="SFLDG01058">
    <property type="entry name" value="lipoyl_synthase_like"/>
    <property type="match status" value="1"/>
</dbReference>
<evidence type="ECO:0000256" key="8">
    <source>
        <dbReference type="ARBA" id="ARBA00023004"/>
    </source>
</evidence>
<dbReference type="EMBL" id="UOEK01000097">
    <property type="protein sequence ID" value="VAV96333.1"/>
    <property type="molecule type" value="Genomic_DNA"/>
</dbReference>
<dbReference type="NCBIfam" id="NF009544">
    <property type="entry name" value="PRK12928.1"/>
    <property type="match status" value="1"/>
</dbReference>
<gene>
    <name evidence="13" type="ORF">MNBD_ACTINO02-2908</name>
</gene>
<evidence type="ECO:0000313" key="13">
    <source>
        <dbReference type="EMBL" id="VAV96333.1"/>
    </source>
</evidence>
<evidence type="ECO:0000256" key="10">
    <source>
        <dbReference type="ARBA" id="ARBA00047326"/>
    </source>
</evidence>
<evidence type="ECO:0000259" key="11">
    <source>
        <dbReference type="PROSITE" id="PS51733"/>
    </source>
</evidence>
<evidence type="ECO:0000256" key="6">
    <source>
        <dbReference type="ARBA" id="ARBA00022691"/>
    </source>
</evidence>
<dbReference type="InterPro" id="IPR058240">
    <property type="entry name" value="rSAM_sf"/>
</dbReference>
<feature type="non-terminal residue" evidence="13">
    <location>
        <position position="1"/>
    </location>
</feature>
<proteinExistence type="inferred from homology"/>
<accession>A0A3B0SJ30</accession>
<keyword evidence="5 13" id="KW-0808">Transferase</keyword>
<dbReference type="PANTHER" id="PTHR10949:SF0">
    <property type="entry name" value="LIPOYL SYNTHASE, MITOCHONDRIAL"/>
    <property type="match status" value="1"/>
</dbReference>
<keyword evidence="6" id="KW-0949">S-adenosyl-L-methionine</keyword>
<dbReference type="EC" id="2.8.1.8" evidence="2"/>
<keyword evidence="8" id="KW-0408">Iron</keyword>
<dbReference type="InterPro" id="IPR006638">
    <property type="entry name" value="Elp3/MiaA/NifB-like_rSAM"/>
</dbReference>
<comment type="catalytic activity">
    <reaction evidence="10">
        <text>[[Fe-S] cluster scaffold protein carrying a second [4Fe-4S](2+) cluster] + N(6)-octanoyl-L-lysyl-[protein] + 2 oxidized [2Fe-2S]-[ferredoxin] + 2 S-adenosyl-L-methionine + 4 H(+) = [[Fe-S] cluster scaffold protein] + N(6)-[(R)-dihydrolipoyl]-L-lysyl-[protein] + 4 Fe(3+) + 2 hydrogen sulfide + 2 5'-deoxyadenosine + 2 L-methionine + 2 reduced [2Fe-2S]-[ferredoxin]</text>
        <dbReference type="Rhea" id="RHEA:16585"/>
        <dbReference type="Rhea" id="RHEA-COMP:9928"/>
        <dbReference type="Rhea" id="RHEA-COMP:10000"/>
        <dbReference type="Rhea" id="RHEA-COMP:10001"/>
        <dbReference type="Rhea" id="RHEA-COMP:10475"/>
        <dbReference type="Rhea" id="RHEA-COMP:14568"/>
        <dbReference type="Rhea" id="RHEA-COMP:14569"/>
        <dbReference type="ChEBI" id="CHEBI:15378"/>
        <dbReference type="ChEBI" id="CHEBI:17319"/>
        <dbReference type="ChEBI" id="CHEBI:29034"/>
        <dbReference type="ChEBI" id="CHEBI:29919"/>
        <dbReference type="ChEBI" id="CHEBI:33722"/>
        <dbReference type="ChEBI" id="CHEBI:33737"/>
        <dbReference type="ChEBI" id="CHEBI:33738"/>
        <dbReference type="ChEBI" id="CHEBI:57844"/>
        <dbReference type="ChEBI" id="CHEBI:59789"/>
        <dbReference type="ChEBI" id="CHEBI:78809"/>
        <dbReference type="ChEBI" id="CHEBI:83100"/>
        <dbReference type="EC" id="2.8.1.8"/>
    </reaction>
</comment>
<dbReference type="SUPFAM" id="SSF55681">
    <property type="entry name" value="Class II aaRS and biotin synthetases"/>
    <property type="match status" value="1"/>
</dbReference>
<dbReference type="InterPro" id="IPR045864">
    <property type="entry name" value="aa-tRNA-synth_II/BPL/LPL"/>
</dbReference>
<dbReference type="InterPro" id="IPR013785">
    <property type="entry name" value="Aldolase_TIM"/>
</dbReference>
<sequence>ATVAEFGIEAWAEEGFTGVWTQQGKLAAIGIRVARGVSMHGFALNVDTDLSFFEHIVPCGIADRPVTTMRDILGRDVSLEEVTEVLLRHVDKLFASADVETQLGAFARRSGKPFEVDAMIANGVFSPAKRNEIPITIRGLLAGEPERPDWMKVKADFASEGYRDMKKLMRSEGLTTVCEEAGCPNIYECWTSGTATLMLLGERCTRACSFCDVLTGKPGEVDWDEPRRAAEAVAALNLDHAVLTSVNRDDLDDGGSRVFAETIERIHELRPHCDVEVLIPDFKGDEEALKTVMKANPAVLNHNTETVLRLQREIRTAASYGRSLALLARAKWLNPLGAVKSGLIVGMGESESEVLGALADLCAVGVDIITIGQYLRPSPRHRRIDRYVHPDEFVRYRREGDRLGLPHVEAGPLVRSSYHAKDAHTQAKA</sequence>
<evidence type="ECO:0000256" key="1">
    <source>
        <dbReference type="ARBA" id="ARBA00001966"/>
    </source>
</evidence>
<keyword evidence="3" id="KW-0004">4Fe-4S</keyword>
<dbReference type="PANTHER" id="PTHR10949">
    <property type="entry name" value="LIPOYL SYNTHASE"/>
    <property type="match status" value="1"/>
</dbReference>
<comment type="cofactor">
    <cofactor evidence="1">
        <name>[4Fe-4S] cluster</name>
        <dbReference type="ChEBI" id="CHEBI:49883"/>
    </cofactor>
</comment>
<dbReference type="HAMAP" id="MF_00206">
    <property type="entry name" value="Lipoyl_synth"/>
    <property type="match status" value="1"/>
</dbReference>
<feature type="domain" description="BPL/LPL catalytic" evidence="11">
    <location>
        <begin position="1"/>
        <end position="98"/>
    </location>
</feature>
<evidence type="ECO:0000259" key="12">
    <source>
        <dbReference type="PROSITE" id="PS51918"/>
    </source>
</evidence>
<dbReference type="GO" id="GO:0046872">
    <property type="term" value="F:metal ion binding"/>
    <property type="evidence" value="ECO:0007669"/>
    <property type="project" value="UniProtKB-KW"/>
</dbReference>
<dbReference type="FunFam" id="3.20.20.70:FF:000040">
    <property type="entry name" value="Lipoyl synthase"/>
    <property type="match status" value="1"/>
</dbReference>
<evidence type="ECO:0000256" key="4">
    <source>
        <dbReference type="ARBA" id="ARBA00022490"/>
    </source>
</evidence>
<dbReference type="Gene3D" id="3.20.20.70">
    <property type="entry name" value="Aldolase class I"/>
    <property type="match status" value="1"/>
</dbReference>
<dbReference type="InterPro" id="IPR007197">
    <property type="entry name" value="rSAM"/>
</dbReference>
<dbReference type="PROSITE" id="PS51733">
    <property type="entry name" value="BPL_LPL_CATALYTIC"/>
    <property type="match status" value="1"/>
</dbReference>
<dbReference type="SMART" id="SM00729">
    <property type="entry name" value="Elp3"/>
    <property type="match status" value="1"/>
</dbReference>
<evidence type="ECO:0000256" key="3">
    <source>
        <dbReference type="ARBA" id="ARBA00022485"/>
    </source>
</evidence>
<dbReference type="GO" id="GO:0051539">
    <property type="term" value="F:4 iron, 4 sulfur cluster binding"/>
    <property type="evidence" value="ECO:0007669"/>
    <property type="project" value="UniProtKB-KW"/>
</dbReference>
<dbReference type="Pfam" id="PF21948">
    <property type="entry name" value="LplA-B_cat"/>
    <property type="match status" value="1"/>
</dbReference>
<evidence type="ECO:0000256" key="7">
    <source>
        <dbReference type="ARBA" id="ARBA00022723"/>
    </source>
</evidence>
<keyword evidence="9" id="KW-0411">Iron-sulfur</keyword>
<dbReference type="AlphaFoldDB" id="A0A3B0SJ30"/>